<dbReference type="InterPro" id="IPR007258">
    <property type="entry name" value="Vps52"/>
</dbReference>
<dbReference type="GO" id="GO:0042147">
    <property type="term" value="P:retrograde transport, endosome to Golgi"/>
    <property type="evidence" value="ECO:0007669"/>
    <property type="project" value="TreeGrafter"/>
</dbReference>
<keyword evidence="3" id="KW-0813">Transport</keyword>
<proteinExistence type="inferred from homology"/>
<accession>A0A1Q3BVU4</accession>
<keyword evidence="4" id="KW-0653">Protein transport</keyword>
<dbReference type="OrthoDB" id="19482at2759"/>
<evidence type="ECO:0000256" key="1">
    <source>
        <dbReference type="ARBA" id="ARBA00004601"/>
    </source>
</evidence>
<sequence length="708" mass="81013">MAQVAATKSDLSYGDTNDIMSKNALDLGAFVGDLNFEEDASSDDVSLEGLQQELEECRDDDVVANILSKGTKLREYTKGVENNLRQVELDSVQDYIKESDNLVSLHDQIRDCDSIFSQMETLLSGFQAEIGSISSDIKILQEKSMDMGLRLKNRKVAESKLVKFVEDIIVPPRMVDIIVDGEVNDEYMRTLEILSKKLKFVEVDPMVKTSKALKDVQPELQKLRQKAVSKVFEFIVQKLNALRKPKTNIQILQQSVLLKYRYVVSFLKEHGKEVYVEVRGAYVDTMNKVLSAHFRAYIQALEKLQLDIATFSDLIGVDTRSTSLFSRGREPLKNRSAVFALGERINILKEIDQPALIPHIAEASSLKYPYEVLFRSLHKLLMDTATSEYLFCDDFFGEDSIFYDIFTGPLAVIDEHFNFILPNSYDAIGLLLMIRIIHHHQLIMSRRRIPCLDSYLDKVNISLWPRFKMVFDMHLNSLRTANVKTLWEDDVHPHYVMRRYAEFTASLIHLNVEYGDGQLDLMLERLRMAVDDLLLKLAKTFTKPKLQTVFLINNYDMTIAVLKEAGPEGGKIQLHFEELLKSNTSLFVEELLLEHFSDLIKFVKTRASEDSSSSSDKSITVTEVEPLVKDFASRWKTAIELMHKDVITSFSNFLCGMEILRAALTQLLLYYTRLSDCMKMIVGASALNKDLVSISSIMYEIRKYSRTF</sequence>
<organism evidence="8 9">
    <name type="scientific">Cephalotus follicularis</name>
    <name type="common">Albany pitcher plant</name>
    <dbReference type="NCBI Taxonomy" id="3775"/>
    <lineage>
        <taxon>Eukaryota</taxon>
        <taxon>Viridiplantae</taxon>
        <taxon>Streptophyta</taxon>
        <taxon>Embryophyta</taxon>
        <taxon>Tracheophyta</taxon>
        <taxon>Spermatophyta</taxon>
        <taxon>Magnoliopsida</taxon>
        <taxon>eudicotyledons</taxon>
        <taxon>Gunneridae</taxon>
        <taxon>Pentapetalae</taxon>
        <taxon>rosids</taxon>
        <taxon>fabids</taxon>
        <taxon>Oxalidales</taxon>
        <taxon>Cephalotaceae</taxon>
        <taxon>Cephalotus</taxon>
    </lineage>
</organism>
<dbReference type="STRING" id="3775.A0A1Q3BVU4"/>
<evidence type="ECO:0000256" key="4">
    <source>
        <dbReference type="ARBA" id="ARBA00022927"/>
    </source>
</evidence>
<dbReference type="FunCoup" id="A0A1Q3BVU4">
    <property type="interactions" value="3605"/>
</dbReference>
<keyword evidence="5" id="KW-0333">Golgi apparatus</keyword>
<dbReference type="InterPro" id="IPR048319">
    <property type="entry name" value="Vps52_CC"/>
</dbReference>
<name>A0A1Q3BVU4_CEPFO</name>
<evidence type="ECO:0000313" key="9">
    <source>
        <dbReference type="Proteomes" id="UP000187406"/>
    </source>
</evidence>
<dbReference type="GO" id="GO:0019905">
    <property type="term" value="F:syntaxin binding"/>
    <property type="evidence" value="ECO:0007669"/>
    <property type="project" value="TreeGrafter"/>
</dbReference>
<dbReference type="InterPro" id="IPR016159">
    <property type="entry name" value="Cullin_repeat-like_dom_sf"/>
</dbReference>
<keyword evidence="9" id="KW-1185">Reference proteome</keyword>
<dbReference type="SUPFAM" id="SSF74788">
    <property type="entry name" value="Cullin repeat-like"/>
    <property type="match status" value="1"/>
</dbReference>
<dbReference type="EMBL" id="BDDD01000956">
    <property type="protein sequence ID" value="GAV72012.1"/>
    <property type="molecule type" value="Genomic_DNA"/>
</dbReference>
<dbReference type="PANTHER" id="PTHR14190">
    <property type="entry name" value="SUPPRESSOR OF ACTIN MUTATIONS 2/VACUOLAR PROTEIN SORTING 52"/>
    <property type="match status" value="1"/>
</dbReference>
<dbReference type="Pfam" id="PF04129">
    <property type="entry name" value="Vps52_CC"/>
    <property type="match status" value="1"/>
</dbReference>
<dbReference type="GO" id="GO:0000938">
    <property type="term" value="C:GARP complex"/>
    <property type="evidence" value="ECO:0007669"/>
    <property type="project" value="TreeGrafter"/>
</dbReference>
<comment type="caution">
    <text evidence="8">The sequence shown here is derived from an EMBL/GenBank/DDBJ whole genome shotgun (WGS) entry which is preliminary data.</text>
</comment>
<dbReference type="GO" id="GO:0006896">
    <property type="term" value="P:Golgi to vacuole transport"/>
    <property type="evidence" value="ECO:0007669"/>
    <property type="project" value="TreeGrafter"/>
</dbReference>
<dbReference type="AlphaFoldDB" id="A0A1Q3BVU4"/>
<evidence type="ECO:0000259" key="6">
    <source>
        <dbReference type="Pfam" id="PF04129"/>
    </source>
</evidence>
<protein>
    <submittedName>
        <fullName evidence="8">Vps52 domain-containing protein</fullName>
    </submittedName>
</protein>
<comment type="similarity">
    <text evidence="2">Belongs to the VPS52 family.</text>
</comment>
<evidence type="ECO:0000256" key="5">
    <source>
        <dbReference type="ARBA" id="ARBA00023034"/>
    </source>
</evidence>
<reference evidence="9" key="1">
    <citation type="submission" date="2016-04" db="EMBL/GenBank/DDBJ databases">
        <title>Cephalotus genome sequencing.</title>
        <authorList>
            <person name="Fukushima K."/>
            <person name="Hasebe M."/>
            <person name="Fang X."/>
        </authorList>
    </citation>
    <scope>NUCLEOTIDE SEQUENCE [LARGE SCALE GENOMIC DNA]</scope>
    <source>
        <strain evidence="9">cv. St1</strain>
    </source>
</reference>
<evidence type="ECO:0000256" key="2">
    <source>
        <dbReference type="ARBA" id="ARBA00008180"/>
    </source>
</evidence>
<dbReference type="Pfam" id="PF20655">
    <property type="entry name" value="Vps52_C"/>
    <property type="match status" value="1"/>
</dbReference>
<evidence type="ECO:0000313" key="8">
    <source>
        <dbReference type="EMBL" id="GAV72012.1"/>
    </source>
</evidence>
<feature type="domain" description="Vps52 C-terminal" evidence="7">
    <location>
        <begin position="284"/>
        <end position="588"/>
    </location>
</feature>
<evidence type="ECO:0000256" key="3">
    <source>
        <dbReference type="ARBA" id="ARBA00022448"/>
    </source>
</evidence>
<dbReference type="GO" id="GO:0015031">
    <property type="term" value="P:protein transport"/>
    <property type="evidence" value="ECO:0007669"/>
    <property type="project" value="UniProtKB-KW"/>
</dbReference>
<dbReference type="Proteomes" id="UP000187406">
    <property type="component" value="Unassembled WGS sequence"/>
</dbReference>
<comment type="subcellular location">
    <subcellularLocation>
        <location evidence="1">Golgi apparatus</location>
        <location evidence="1">trans-Golgi network</location>
    </subcellularLocation>
</comment>
<dbReference type="InterPro" id="IPR048361">
    <property type="entry name" value="Vps52_C"/>
</dbReference>
<evidence type="ECO:0000259" key="7">
    <source>
        <dbReference type="Pfam" id="PF20655"/>
    </source>
</evidence>
<dbReference type="GO" id="GO:0005829">
    <property type="term" value="C:cytosol"/>
    <property type="evidence" value="ECO:0007669"/>
    <property type="project" value="GOC"/>
</dbReference>
<dbReference type="GO" id="GO:0032456">
    <property type="term" value="P:endocytic recycling"/>
    <property type="evidence" value="ECO:0007669"/>
    <property type="project" value="TreeGrafter"/>
</dbReference>
<feature type="domain" description="Vps52 coiled-coil" evidence="6">
    <location>
        <begin position="94"/>
        <end position="267"/>
    </location>
</feature>
<dbReference type="PANTHER" id="PTHR14190:SF7">
    <property type="entry name" value="VACUOLAR PROTEIN SORTING-ASSOCIATED PROTEIN 52 HOMOLOG"/>
    <property type="match status" value="1"/>
</dbReference>
<dbReference type="InParanoid" id="A0A1Q3BVU4"/>
<gene>
    <name evidence="8" type="ORF">CFOL_v3_15501</name>
</gene>